<dbReference type="Gene3D" id="2.30.29.30">
    <property type="entry name" value="Pleckstrin-homology domain (PH domain)/Phosphotyrosine-binding domain (PTB)"/>
    <property type="match status" value="1"/>
</dbReference>
<accession>A0A024GR61</accession>
<dbReference type="EMBL" id="CAIX01000268">
    <property type="protein sequence ID" value="CCI49028.1"/>
    <property type="molecule type" value="Genomic_DNA"/>
</dbReference>
<evidence type="ECO:0000256" key="1">
    <source>
        <dbReference type="SAM" id="MobiDB-lite"/>
    </source>
</evidence>
<dbReference type="Proteomes" id="UP000053237">
    <property type="component" value="Unassembled WGS sequence"/>
</dbReference>
<proteinExistence type="predicted"/>
<dbReference type="PANTHER" id="PTHR14336">
    <property type="entry name" value="TANDEM PH DOMAIN CONTAINING PROTEIN"/>
    <property type="match status" value="1"/>
</dbReference>
<name>A0A024GR61_9STRA</name>
<dbReference type="InterPro" id="IPR051707">
    <property type="entry name" value="PI-Interact_SigTrans_Reg"/>
</dbReference>
<dbReference type="InterPro" id="IPR001849">
    <property type="entry name" value="PH_domain"/>
</dbReference>
<dbReference type="AlphaFoldDB" id="A0A024GR61"/>
<dbReference type="InterPro" id="IPR011993">
    <property type="entry name" value="PH-like_dom_sf"/>
</dbReference>
<gene>
    <name evidence="3" type="ORF">BN9_102820</name>
</gene>
<feature type="domain" description="PH" evidence="2">
    <location>
        <begin position="4"/>
        <end position="104"/>
    </location>
</feature>
<evidence type="ECO:0000313" key="3">
    <source>
        <dbReference type="EMBL" id="CCI49028.1"/>
    </source>
</evidence>
<comment type="caution">
    <text evidence="3">The sequence shown here is derived from an EMBL/GenBank/DDBJ whole genome shotgun (WGS) entry which is preliminary data.</text>
</comment>
<dbReference type="InParanoid" id="A0A024GR61"/>
<evidence type="ECO:0000313" key="4">
    <source>
        <dbReference type="Proteomes" id="UP000053237"/>
    </source>
</evidence>
<dbReference type="OrthoDB" id="67516at2759"/>
<organism evidence="3 4">
    <name type="scientific">Albugo candida</name>
    <dbReference type="NCBI Taxonomy" id="65357"/>
    <lineage>
        <taxon>Eukaryota</taxon>
        <taxon>Sar</taxon>
        <taxon>Stramenopiles</taxon>
        <taxon>Oomycota</taxon>
        <taxon>Peronosporomycetes</taxon>
        <taxon>Albuginales</taxon>
        <taxon>Albuginaceae</taxon>
        <taxon>Albugo</taxon>
    </lineage>
</organism>
<evidence type="ECO:0000259" key="2">
    <source>
        <dbReference type="PROSITE" id="PS50003"/>
    </source>
</evidence>
<protein>
    <recommendedName>
        <fullName evidence="2">PH domain-containing protein</fullName>
    </recommendedName>
</protein>
<reference evidence="3 4" key="1">
    <citation type="submission" date="2012-05" db="EMBL/GenBank/DDBJ databases">
        <title>Recombination and specialization in a pathogen metapopulation.</title>
        <authorList>
            <person name="Gardiner A."/>
            <person name="Kemen E."/>
            <person name="Schultz-Larsen T."/>
            <person name="MacLean D."/>
            <person name="Van Oosterhout C."/>
            <person name="Jones J.D.G."/>
        </authorList>
    </citation>
    <scope>NUCLEOTIDE SEQUENCE [LARGE SCALE GENOMIC DNA]</scope>
    <source>
        <strain evidence="3 4">Ac Nc2</strain>
    </source>
</reference>
<dbReference type="SUPFAM" id="SSF50729">
    <property type="entry name" value="PH domain-like"/>
    <property type="match status" value="1"/>
</dbReference>
<feature type="region of interest" description="Disordered" evidence="1">
    <location>
        <begin position="110"/>
        <end position="138"/>
    </location>
</feature>
<sequence length="138" mass="16005">MTAPVPIGGYLYKLKSHDTLLSPQWNRRYFALEGSKLKYYNKENASQASKVIDLLSIDSIRRFETGDHGAYSFVIKTPMRSYFLRAESKGDMKRWVRGLSEQQELWKEAATKGNGDQVKRKPKHYSDQYADQIPRVRA</sequence>
<dbReference type="PROSITE" id="PS50003">
    <property type="entry name" value="PH_DOMAIN"/>
    <property type="match status" value="1"/>
</dbReference>
<dbReference type="Pfam" id="PF00169">
    <property type="entry name" value="PH"/>
    <property type="match status" value="1"/>
</dbReference>
<keyword evidence="4" id="KW-1185">Reference proteome</keyword>
<dbReference type="SMART" id="SM00233">
    <property type="entry name" value="PH"/>
    <property type="match status" value="1"/>
</dbReference>